<gene>
    <name evidence="8" type="ORF">RSSM_00944</name>
</gene>
<evidence type="ECO:0000259" key="7">
    <source>
        <dbReference type="PROSITE" id="PS50011"/>
    </source>
</evidence>
<dbReference type="GO" id="GO:0005524">
    <property type="term" value="F:ATP binding"/>
    <property type="evidence" value="ECO:0007669"/>
    <property type="project" value="UniProtKB-KW"/>
</dbReference>
<protein>
    <submittedName>
        <fullName evidence="8">Serine/threonine protein kinase domain protein</fullName>
        <ecNumber evidence="8">2.7.-.-</ecNumber>
    </submittedName>
</protein>
<feature type="domain" description="Protein kinase" evidence="7">
    <location>
        <begin position="85"/>
        <end position="386"/>
    </location>
</feature>
<dbReference type="GO" id="GO:0004674">
    <property type="term" value="F:protein serine/threonine kinase activity"/>
    <property type="evidence" value="ECO:0007669"/>
    <property type="project" value="UniProtKB-KW"/>
</dbReference>
<dbReference type="Pfam" id="PF00069">
    <property type="entry name" value="Pkinase"/>
    <property type="match status" value="1"/>
</dbReference>
<dbReference type="InterPro" id="IPR000719">
    <property type="entry name" value="Prot_kinase_dom"/>
</dbReference>
<dbReference type="Gene3D" id="1.10.510.10">
    <property type="entry name" value="Transferase(Phosphotransferase) domain 1"/>
    <property type="match status" value="1"/>
</dbReference>
<evidence type="ECO:0000256" key="2">
    <source>
        <dbReference type="ARBA" id="ARBA00022741"/>
    </source>
</evidence>
<dbReference type="PROSITE" id="PS50011">
    <property type="entry name" value="PROTEIN_KINASE_DOM"/>
    <property type="match status" value="1"/>
</dbReference>
<keyword evidence="6" id="KW-1133">Transmembrane helix</keyword>
<dbReference type="PATRIC" id="fig|1263870.3.peg.1030"/>
<dbReference type="SUPFAM" id="SSF56112">
    <property type="entry name" value="Protein kinase-like (PK-like)"/>
    <property type="match status" value="1"/>
</dbReference>
<dbReference type="EMBL" id="ANOH01000077">
    <property type="protein sequence ID" value="EMI57598.1"/>
    <property type="molecule type" value="Genomic_DNA"/>
</dbReference>
<keyword evidence="3 8" id="KW-0418">Kinase</keyword>
<dbReference type="Proteomes" id="UP000011885">
    <property type="component" value="Unassembled WGS sequence"/>
</dbReference>
<evidence type="ECO:0000313" key="8">
    <source>
        <dbReference type="EMBL" id="EMI57598.1"/>
    </source>
</evidence>
<evidence type="ECO:0000256" key="3">
    <source>
        <dbReference type="ARBA" id="ARBA00022777"/>
    </source>
</evidence>
<accession>M5UNL9</accession>
<feature type="compositionally biased region" description="Polar residues" evidence="5">
    <location>
        <begin position="45"/>
        <end position="56"/>
    </location>
</feature>
<feature type="region of interest" description="Disordered" evidence="5">
    <location>
        <begin position="1"/>
        <end position="81"/>
    </location>
</feature>
<proteinExistence type="predicted"/>
<keyword evidence="9" id="KW-1185">Reference proteome</keyword>
<reference evidence="8 9" key="1">
    <citation type="journal article" date="2013" name="Mar. Genomics">
        <title>Expression of sulfatases in Rhodopirellula baltica and the diversity of sulfatases in the genus Rhodopirellula.</title>
        <authorList>
            <person name="Wegner C.E."/>
            <person name="Richter-Heitmann T."/>
            <person name="Klindworth A."/>
            <person name="Klockow C."/>
            <person name="Richter M."/>
            <person name="Achstetter T."/>
            <person name="Glockner F.O."/>
            <person name="Harder J."/>
        </authorList>
    </citation>
    <scope>NUCLEOTIDE SEQUENCE [LARGE SCALE GENOMIC DNA]</scope>
    <source>
        <strain evidence="8 9">SM41</strain>
    </source>
</reference>
<keyword evidence="2" id="KW-0547">Nucleotide-binding</keyword>
<dbReference type="InterPro" id="IPR011009">
    <property type="entry name" value="Kinase-like_dom_sf"/>
</dbReference>
<feature type="transmembrane region" description="Helical" evidence="6">
    <location>
        <begin position="411"/>
        <end position="433"/>
    </location>
</feature>
<comment type="caution">
    <text evidence="8">The sequence shown here is derived from an EMBL/GenBank/DDBJ whole genome shotgun (WGS) entry which is preliminary data.</text>
</comment>
<dbReference type="EC" id="2.7.-.-" evidence="8"/>
<keyword evidence="1 8" id="KW-0808">Transferase</keyword>
<dbReference type="PROSITE" id="PS00108">
    <property type="entry name" value="PROTEIN_KINASE_ST"/>
    <property type="match status" value="1"/>
</dbReference>
<dbReference type="PANTHER" id="PTHR43289:SF6">
    <property type="entry name" value="SERINE_THREONINE-PROTEIN KINASE NEKL-3"/>
    <property type="match status" value="1"/>
</dbReference>
<keyword evidence="4" id="KW-0067">ATP-binding</keyword>
<dbReference type="PANTHER" id="PTHR43289">
    <property type="entry name" value="MITOGEN-ACTIVATED PROTEIN KINASE KINASE KINASE 20-RELATED"/>
    <property type="match status" value="1"/>
</dbReference>
<evidence type="ECO:0000256" key="4">
    <source>
        <dbReference type="ARBA" id="ARBA00022840"/>
    </source>
</evidence>
<dbReference type="InterPro" id="IPR008271">
    <property type="entry name" value="Ser/Thr_kinase_AS"/>
</dbReference>
<dbReference type="Gene3D" id="3.30.200.20">
    <property type="entry name" value="Phosphorylase Kinase, domain 1"/>
    <property type="match status" value="1"/>
</dbReference>
<dbReference type="RefSeq" id="WP_008674918.1">
    <property type="nucleotide sequence ID" value="NZ_ANOH01000077.1"/>
</dbReference>
<keyword evidence="8" id="KW-0723">Serine/threonine-protein kinase</keyword>
<dbReference type="SMART" id="SM00220">
    <property type="entry name" value="S_TKc"/>
    <property type="match status" value="1"/>
</dbReference>
<keyword evidence="6" id="KW-0812">Transmembrane</keyword>
<sequence>MKPDESEVQSFSTRVPEETPPNTPAESDAFSTRVPDQAIEADTPQRLQSEYSTRVDQSIDTHGDVPEPGNTSATPNRSIPSPLRFRVLRPHAKGGLGQVSLAQDTELKRQVAVKEIQDRYADVPESQARFVFEAEVTGRLEHPGIVPVYALGRHHDGRPYYAMRFISGTAMDDAITELHKSPDASTFDRRLRDLLNRFISVCNTIDYAHSRGYIHRDLKPANVMLGEYAETLVVDWGLAKQIGVPDSDSNRLSDQDVGSAAYLADFEHEHGQGKTRDGRAVGTPHYMAPEQAAGDVRRIGPRTDIYCLGTTLYHILTGSAPLTTNERLSLSQLFNRIKQGDIPPPIEVRPATRKSLNAICLTAMAVDPDKRYASARLLAKDIENELADEQVSVVPETIADRAGRWMRKHRGITATAGISLMMLTLLSTAFYIVTQSTLDRTRRYLQISQLEQQFDTAIHAEAQRQRDANLAVASITPPTTNVDSSRNTIDQIETLRRKETPDFQDTNRRMSLLGNWTAAIEQLGRQRMNRDLHAKLVHEVDRFGKEFPYPDLPGFQDEVDRLSRLAKDRIAQWYSIPLPELNDELFVSQHGIPPRTQHANDQEFVSILDTPPGNVQVSTRFAGDIAVARSVGIVLSESPDSVYENSGYRFLIADQSYHPIYDNDSRPSIAEANRRDSLMAFIIRNEDILRVQPIKLSQSSEGDDRLPKLTARRERGTLLTFQIDDQQIRFEDLFPIPPDQPGRIGLICPTDMGVVEVSVEAQRDRASVNRFVESRSESDPVANRSSLAADPIEQGDRAFAEGDFVAARRFYEQLPNNVEALAKSAFTLEFLDPDEYPIVLRRIVEDFAPEGVENKNVRQWYLYAGVKLFLHYLRLPDERSRADWVLTRLRVNYDLEDVQSLIPEVERQSFTQELLRPGKRTRVLFGNEGDLEELDGVIELLSNNPRWRRLAYWRKSDAIRYDWQLSQSEKSAAAAPILDRLIEEMADDPDSDTLDWITIIRDRVWLHILDGTFDEGKALLSRAIGEKRELIPVNRLPLLTERARLIYAEDPAQDQEAIEDLQYFLKRVNPETPPQGLHPTHYGEACAILGILYERRGELDAAEEVWLKGRRRNWGPWRSDPAAIVSAKGAMMVLETETPEPVLSARTNGYTEVEWQQIVDELFAGSGLSDVAVRNMIFNSEQVPKEWIETVAEKCFSGPRGRAFSDATMLHQIPMMEGNTGGVTLILYQAIVHLTMGGESVFQKYPEFDEITFDRCERLMSAFQEERIGWNEMAFVLAAFTGSWNENSFVKLAKKLEDDDLSAGFALIFALMQQVKNDDVQKSRAIVEKFVLPNSDQLPSLYRRIATDRFGPFEDSP</sequence>
<organism evidence="8 9">
    <name type="scientific">Rhodopirellula sallentina SM41</name>
    <dbReference type="NCBI Taxonomy" id="1263870"/>
    <lineage>
        <taxon>Bacteria</taxon>
        <taxon>Pseudomonadati</taxon>
        <taxon>Planctomycetota</taxon>
        <taxon>Planctomycetia</taxon>
        <taxon>Pirellulales</taxon>
        <taxon>Pirellulaceae</taxon>
        <taxon>Rhodopirellula</taxon>
    </lineage>
</organism>
<evidence type="ECO:0000256" key="6">
    <source>
        <dbReference type="SAM" id="Phobius"/>
    </source>
</evidence>
<keyword evidence="6" id="KW-0472">Membrane</keyword>
<name>M5UNL9_9BACT</name>
<evidence type="ECO:0000256" key="5">
    <source>
        <dbReference type="SAM" id="MobiDB-lite"/>
    </source>
</evidence>
<evidence type="ECO:0000256" key="1">
    <source>
        <dbReference type="ARBA" id="ARBA00022679"/>
    </source>
</evidence>
<feature type="compositionally biased region" description="Polar residues" evidence="5">
    <location>
        <begin position="69"/>
        <end position="79"/>
    </location>
</feature>
<dbReference type="CDD" id="cd14014">
    <property type="entry name" value="STKc_PknB_like"/>
    <property type="match status" value="1"/>
</dbReference>
<dbReference type="OrthoDB" id="256096at2"/>
<evidence type="ECO:0000313" key="9">
    <source>
        <dbReference type="Proteomes" id="UP000011885"/>
    </source>
</evidence>